<gene>
    <name evidence="1" type="ORF">ADIS_3217</name>
</gene>
<reference evidence="1 2" key="1">
    <citation type="submission" date="2013-02" db="EMBL/GenBank/DDBJ databases">
        <title>A novel strain isolated from Lonar lake, Maharashtra, India.</title>
        <authorList>
            <person name="Singh A."/>
        </authorList>
    </citation>
    <scope>NUCLEOTIDE SEQUENCE [LARGE SCALE GENOMIC DNA]</scope>
    <source>
        <strain evidence="1 2">AK24</strain>
    </source>
</reference>
<evidence type="ECO:0000313" key="2">
    <source>
        <dbReference type="Proteomes" id="UP000013909"/>
    </source>
</evidence>
<dbReference type="InterPro" id="IPR018673">
    <property type="entry name" value="DUF2141"/>
</dbReference>
<dbReference type="AlphaFoldDB" id="R7ZQ14"/>
<evidence type="ECO:0008006" key="3">
    <source>
        <dbReference type="Google" id="ProtNLM"/>
    </source>
</evidence>
<protein>
    <recommendedName>
        <fullName evidence="3">DUF2141 domain-containing protein</fullName>
    </recommendedName>
</protein>
<comment type="caution">
    <text evidence="1">The sequence shown here is derived from an EMBL/GenBank/DDBJ whole genome shotgun (WGS) entry which is preliminary data.</text>
</comment>
<accession>R7ZQ14</accession>
<keyword evidence="2" id="KW-1185">Reference proteome</keyword>
<dbReference type="Pfam" id="PF09912">
    <property type="entry name" value="DUF2141"/>
    <property type="match status" value="1"/>
</dbReference>
<dbReference type="EMBL" id="AQHR01000088">
    <property type="protein sequence ID" value="EON76089.1"/>
    <property type="molecule type" value="Genomic_DNA"/>
</dbReference>
<evidence type="ECO:0000313" key="1">
    <source>
        <dbReference type="EMBL" id="EON76089.1"/>
    </source>
</evidence>
<name>R7ZQ14_9BACT</name>
<organism evidence="1 2">
    <name type="scientific">Lunatimonas lonarensis</name>
    <dbReference type="NCBI Taxonomy" id="1232681"/>
    <lineage>
        <taxon>Bacteria</taxon>
        <taxon>Pseudomonadati</taxon>
        <taxon>Bacteroidota</taxon>
        <taxon>Cytophagia</taxon>
        <taxon>Cytophagales</taxon>
        <taxon>Cyclobacteriaceae</taxon>
    </lineage>
</organism>
<sequence length="103" mass="11360">MLLFNQPDGFPNQPHKAYRNFKVPIREGAAELSISGLPVGTYAISTFHDHDNDGVLRTGAFGIPKDAYGFSNNAKGLFGPPPFEKAAFRLQEVPKKISIRMNL</sequence>
<proteinExistence type="predicted"/>
<dbReference type="Proteomes" id="UP000013909">
    <property type="component" value="Unassembled WGS sequence"/>
</dbReference>